<accession>A0A438JH00</accession>
<dbReference type="InterPro" id="IPR050231">
    <property type="entry name" value="Iron_ascorbate_oxido_reductase"/>
</dbReference>
<evidence type="ECO:0000259" key="4">
    <source>
        <dbReference type="Pfam" id="PF14226"/>
    </source>
</evidence>
<comment type="caution">
    <text evidence="5">The sequence shown here is derived from an EMBL/GenBank/DDBJ whole genome shotgun (WGS) entry which is preliminary data.</text>
</comment>
<name>A0A438JH00_VITVI</name>
<dbReference type="InterPro" id="IPR026992">
    <property type="entry name" value="DIOX_N"/>
</dbReference>
<dbReference type="Pfam" id="PF14226">
    <property type="entry name" value="DIOX_N"/>
    <property type="match status" value="1"/>
</dbReference>
<evidence type="ECO:0000256" key="2">
    <source>
        <dbReference type="ARBA" id="ARBA00023004"/>
    </source>
</evidence>
<reference evidence="5 6" key="1">
    <citation type="journal article" date="2018" name="PLoS Genet.">
        <title>Population sequencing reveals clonal diversity and ancestral inbreeding in the grapevine cultivar Chardonnay.</title>
        <authorList>
            <person name="Roach M.J."/>
            <person name="Johnson D.L."/>
            <person name="Bohlmann J."/>
            <person name="van Vuuren H.J."/>
            <person name="Jones S.J."/>
            <person name="Pretorius I.S."/>
            <person name="Schmidt S.A."/>
            <person name="Borneman A.R."/>
        </authorList>
    </citation>
    <scope>NUCLEOTIDE SEQUENCE [LARGE SCALE GENOMIC DNA]</scope>
    <source>
        <strain evidence="6">cv. Chardonnay</strain>
        <tissue evidence="5">Leaf</tissue>
    </source>
</reference>
<keyword evidence="2" id="KW-0408">Iron</keyword>
<evidence type="ECO:0000313" key="5">
    <source>
        <dbReference type="EMBL" id="RVX08223.1"/>
    </source>
</evidence>
<dbReference type="EMBL" id="QGNW01000042">
    <property type="protein sequence ID" value="RVX08223.1"/>
    <property type="molecule type" value="Genomic_DNA"/>
</dbReference>
<organism evidence="5 6">
    <name type="scientific">Vitis vinifera</name>
    <name type="common">Grape</name>
    <dbReference type="NCBI Taxonomy" id="29760"/>
    <lineage>
        <taxon>Eukaryota</taxon>
        <taxon>Viridiplantae</taxon>
        <taxon>Streptophyta</taxon>
        <taxon>Embryophyta</taxon>
        <taxon>Tracheophyta</taxon>
        <taxon>Spermatophyta</taxon>
        <taxon>Magnoliopsida</taxon>
        <taxon>eudicotyledons</taxon>
        <taxon>Gunneridae</taxon>
        <taxon>Pentapetalae</taxon>
        <taxon>rosids</taxon>
        <taxon>Vitales</taxon>
        <taxon>Vitaceae</taxon>
        <taxon>Viteae</taxon>
        <taxon>Vitis</taxon>
    </lineage>
</organism>
<protein>
    <submittedName>
        <fullName evidence="5">Gibberellin 20 oxidase 1</fullName>
    </submittedName>
</protein>
<sequence length="321" mass="36472">MFNPPTDDHKNQEPLVFDASVLRHQSNIPKQFIWPDAEKPGDKATELSVPLIDLGGFLSGDPAAAMEATRLVREACQKHGFFLVVNHGVDDKLIYKAHQYMDSFFGLPLAKKQRAQRKLGEHCGYASSFIGRFSSKLPWKETLSFSYSAEKKSSNAVQEYFLNKMGEDFSEFGQVYQDYCEAMSTLSLVIMELLGMSLGPSGWPQVFVDDKWWSISPNFDAFVVNIGDTFMALSNGRYKSCLHRAVVNSQTPRKSLAFFLCPEKDKVVRPPTELVDTNSPRIYPDFTWSNLLEFTQKHYRADMKTLEVFSSWLQQKTAEAV</sequence>
<dbReference type="InterPro" id="IPR044861">
    <property type="entry name" value="IPNS-like_FE2OG_OXY"/>
</dbReference>
<dbReference type="Pfam" id="PF03171">
    <property type="entry name" value="2OG-FeII_Oxy"/>
    <property type="match status" value="1"/>
</dbReference>
<dbReference type="Gene3D" id="2.60.120.330">
    <property type="entry name" value="B-lactam Antibiotic, Isopenicillin N Synthase, Chain"/>
    <property type="match status" value="2"/>
</dbReference>
<dbReference type="InterPro" id="IPR027443">
    <property type="entry name" value="IPNS-like_sf"/>
</dbReference>
<dbReference type="PANTHER" id="PTHR47990">
    <property type="entry name" value="2-OXOGLUTARATE (2OG) AND FE(II)-DEPENDENT OXYGENASE SUPERFAMILY PROTEIN-RELATED"/>
    <property type="match status" value="1"/>
</dbReference>
<evidence type="ECO:0000259" key="3">
    <source>
        <dbReference type="Pfam" id="PF03171"/>
    </source>
</evidence>
<dbReference type="GO" id="GO:0046872">
    <property type="term" value="F:metal ion binding"/>
    <property type="evidence" value="ECO:0007669"/>
    <property type="project" value="UniProtKB-KW"/>
</dbReference>
<dbReference type="AlphaFoldDB" id="A0A438JH00"/>
<evidence type="ECO:0000256" key="1">
    <source>
        <dbReference type="ARBA" id="ARBA00022723"/>
    </source>
</evidence>
<dbReference type="Proteomes" id="UP000288805">
    <property type="component" value="Unassembled WGS sequence"/>
</dbReference>
<feature type="domain" description="Isopenicillin N synthase-like Fe(2+) 2OG dioxygenase" evidence="3">
    <location>
        <begin position="183"/>
        <end position="262"/>
    </location>
</feature>
<keyword evidence="1" id="KW-0479">Metal-binding</keyword>
<evidence type="ECO:0000313" key="6">
    <source>
        <dbReference type="Proteomes" id="UP000288805"/>
    </source>
</evidence>
<feature type="domain" description="Non-haem dioxygenase N-terminal" evidence="4">
    <location>
        <begin position="49"/>
        <end position="165"/>
    </location>
</feature>
<proteinExistence type="predicted"/>
<dbReference type="SUPFAM" id="SSF51197">
    <property type="entry name" value="Clavaminate synthase-like"/>
    <property type="match status" value="1"/>
</dbReference>
<gene>
    <name evidence="5" type="primary">GA20OX1_2</name>
    <name evidence="5" type="ORF">CK203_017718</name>
</gene>